<dbReference type="PROSITE" id="PS50893">
    <property type="entry name" value="ABC_TRANSPORTER_2"/>
    <property type="match status" value="2"/>
</dbReference>
<keyword evidence="3" id="KW-0813">Transport</keyword>
<dbReference type="SUPFAM" id="SSF52540">
    <property type="entry name" value="P-loop containing nucleoside triphosphate hydrolases"/>
    <property type="match status" value="2"/>
</dbReference>
<evidence type="ECO:0000256" key="5">
    <source>
        <dbReference type="ARBA" id="ARBA00022741"/>
    </source>
</evidence>
<comment type="caution">
    <text evidence="10">The sequence shown here is derived from an EMBL/GenBank/DDBJ whole genome shotgun (WGS) entry which is preliminary data.</text>
</comment>
<keyword evidence="6" id="KW-0067">ATP-binding</keyword>
<gene>
    <name evidence="10" type="ORF">R54839_PPFHFPJH_00321</name>
</gene>
<dbReference type="SMART" id="SM00382">
    <property type="entry name" value="AAA"/>
    <property type="match status" value="2"/>
</dbReference>
<dbReference type="Proteomes" id="UP001314261">
    <property type="component" value="Unassembled WGS sequence"/>
</dbReference>
<evidence type="ECO:0000313" key="11">
    <source>
        <dbReference type="Proteomes" id="UP001314261"/>
    </source>
</evidence>
<evidence type="ECO:0000256" key="8">
    <source>
        <dbReference type="ARBA" id="ARBA00023136"/>
    </source>
</evidence>
<reference evidence="10 11" key="1">
    <citation type="submission" date="2023-10" db="EMBL/GenBank/DDBJ databases">
        <authorList>
            <person name="Botero Cardona J."/>
        </authorList>
    </citation>
    <scope>NUCLEOTIDE SEQUENCE [LARGE SCALE GENOMIC DNA]</scope>
    <source>
        <strain evidence="10 11">R-54839</strain>
    </source>
</reference>
<organism evidence="10 11">
    <name type="scientific">Fructobacillus fructosus</name>
    <dbReference type="NCBI Taxonomy" id="1631"/>
    <lineage>
        <taxon>Bacteria</taxon>
        <taxon>Bacillati</taxon>
        <taxon>Bacillota</taxon>
        <taxon>Bacilli</taxon>
        <taxon>Lactobacillales</taxon>
        <taxon>Lactobacillaceae</taxon>
        <taxon>Fructobacillus</taxon>
    </lineage>
</organism>
<dbReference type="Gene3D" id="3.40.50.300">
    <property type="entry name" value="P-loop containing nucleotide triphosphate hydrolases"/>
    <property type="match status" value="2"/>
</dbReference>
<evidence type="ECO:0000313" key="10">
    <source>
        <dbReference type="EMBL" id="CAK1228660.1"/>
    </source>
</evidence>
<evidence type="ECO:0000256" key="2">
    <source>
        <dbReference type="ARBA" id="ARBA00005417"/>
    </source>
</evidence>
<keyword evidence="5" id="KW-0547">Nucleotide-binding</keyword>
<evidence type="ECO:0000256" key="4">
    <source>
        <dbReference type="ARBA" id="ARBA00022475"/>
    </source>
</evidence>
<evidence type="ECO:0000256" key="7">
    <source>
        <dbReference type="ARBA" id="ARBA00022967"/>
    </source>
</evidence>
<dbReference type="InterPro" id="IPR003593">
    <property type="entry name" value="AAA+_ATPase"/>
</dbReference>
<accession>A0ABM9MNF9</accession>
<name>A0ABM9MNF9_9LACO</name>
<sequence length="464" mass="51726">MTLKVSDVCFTYRKETLFSDFSIEMASGDFILLMGPSGCGKSTLLKTMAGLYPQYGGKITGQVTIDGQALTDIPANKRAGLVGLLFQNPREQFAMPTVEEEFIFTMENLQLAPDTMSNKIDRVLTKVGLTGFRKRLLSELSGGELQKVALAEVLLTGAKYLLLDEPFAAIDPQARVELQQLLKSLANEGYAIFVSDHDDHGYLDKMTAFYQYQKQHFTEVAQADWPKKVASQVVAVQKETLGRPIFQLKQLVLENDQRLLIEQAQLEMKSGECTLITGPNGSGKSSFLKALARLQKAEGQLTYLGQDFHRWKKKDYYRQVTLAFQSALDQFLDITVSEELQQVQKNTYQKNYWSTERIERSLHALGLAGLGNRSVYTLSGGQQKKLQLLLMLVMASPVLLLDEPFAGLDEQSVGVVLALLKEVRRDLDVTLVIVSHQIAPLAPIVNRHLALENAEFVDKEGVAV</sequence>
<dbReference type="Pfam" id="PF00005">
    <property type="entry name" value="ABC_tran"/>
    <property type="match status" value="2"/>
</dbReference>
<dbReference type="InterPro" id="IPR003439">
    <property type="entry name" value="ABC_transporter-like_ATP-bd"/>
</dbReference>
<dbReference type="InterPro" id="IPR017871">
    <property type="entry name" value="ABC_transporter-like_CS"/>
</dbReference>
<keyword evidence="4" id="KW-1003">Cell membrane</keyword>
<dbReference type="CDD" id="cd03225">
    <property type="entry name" value="ABC_cobalt_CbiO_domain1"/>
    <property type="match status" value="2"/>
</dbReference>
<dbReference type="RefSeq" id="WP_187753312.1">
    <property type="nucleotide sequence ID" value="NZ_CAUZLK010000001.1"/>
</dbReference>
<keyword evidence="7" id="KW-1278">Translocase</keyword>
<evidence type="ECO:0000259" key="9">
    <source>
        <dbReference type="PROSITE" id="PS50893"/>
    </source>
</evidence>
<protein>
    <submittedName>
        <fullName evidence="10">ATPase components of ABC transporters with duplicated ATPase domains (Uup)</fullName>
    </submittedName>
</protein>
<feature type="domain" description="ABC transporter" evidence="9">
    <location>
        <begin position="3"/>
        <end position="239"/>
    </location>
</feature>
<dbReference type="InterPro" id="IPR027417">
    <property type="entry name" value="P-loop_NTPase"/>
</dbReference>
<dbReference type="PROSITE" id="PS00211">
    <property type="entry name" value="ABC_TRANSPORTER_1"/>
    <property type="match status" value="2"/>
</dbReference>
<dbReference type="InterPro" id="IPR015856">
    <property type="entry name" value="ABC_transpr_CbiO/EcfA_su"/>
</dbReference>
<evidence type="ECO:0000256" key="3">
    <source>
        <dbReference type="ARBA" id="ARBA00022448"/>
    </source>
</evidence>
<proteinExistence type="inferred from homology"/>
<feature type="domain" description="ABC transporter" evidence="9">
    <location>
        <begin position="246"/>
        <end position="464"/>
    </location>
</feature>
<comment type="similarity">
    <text evidence="2">Belongs to the ABC transporter superfamily.</text>
</comment>
<dbReference type="PANTHER" id="PTHR43553">
    <property type="entry name" value="HEAVY METAL TRANSPORTER"/>
    <property type="match status" value="1"/>
</dbReference>
<dbReference type="EMBL" id="CAUZLR010000001">
    <property type="protein sequence ID" value="CAK1228660.1"/>
    <property type="molecule type" value="Genomic_DNA"/>
</dbReference>
<comment type="subcellular location">
    <subcellularLocation>
        <location evidence="1">Cell membrane</location>
        <topology evidence="1">Peripheral membrane protein</topology>
    </subcellularLocation>
</comment>
<evidence type="ECO:0000256" key="6">
    <source>
        <dbReference type="ARBA" id="ARBA00022840"/>
    </source>
</evidence>
<keyword evidence="11" id="KW-1185">Reference proteome</keyword>
<dbReference type="InterPro" id="IPR050095">
    <property type="entry name" value="ECF_ABC_transporter_ATP-bd"/>
</dbReference>
<evidence type="ECO:0000256" key="1">
    <source>
        <dbReference type="ARBA" id="ARBA00004202"/>
    </source>
</evidence>
<keyword evidence="8" id="KW-0472">Membrane</keyword>